<evidence type="ECO:0000313" key="1">
    <source>
        <dbReference type="EMBL" id="GHH71430.1"/>
    </source>
</evidence>
<sequence>MVTVATGMPQRTTTPGSVKLANAVNAPENAPAAKRAASATRAAAGSAATSQEGLAGPLAVLVRAVLLVVTRQA</sequence>
<dbReference type="AlphaFoldDB" id="A0A919FTX4"/>
<organism evidence="1 2">
    <name type="scientific">Promicromonospora soli</name>
    <dbReference type="NCBI Taxonomy" id="2035533"/>
    <lineage>
        <taxon>Bacteria</taxon>
        <taxon>Bacillati</taxon>
        <taxon>Actinomycetota</taxon>
        <taxon>Actinomycetes</taxon>
        <taxon>Micrococcales</taxon>
        <taxon>Promicromonosporaceae</taxon>
        <taxon>Promicromonospora</taxon>
    </lineage>
</organism>
<accession>A0A919FTX4</accession>
<evidence type="ECO:0000313" key="2">
    <source>
        <dbReference type="Proteomes" id="UP000627369"/>
    </source>
</evidence>
<keyword evidence="2" id="KW-1185">Reference proteome</keyword>
<protein>
    <submittedName>
        <fullName evidence="1">Uncharacterized protein</fullName>
    </submittedName>
</protein>
<gene>
    <name evidence="1" type="ORF">GCM10017772_19830</name>
</gene>
<dbReference type="Proteomes" id="UP000627369">
    <property type="component" value="Unassembled WGS sequence"/>
</dbReference>
<reference evidence="1" key="1">
    <citation type="journal article" date="2014" name="Int. J. Syst. Evol. Microbiol.">
        <title>Complete genome sequence of Corynebacterium casei LMG S-19264T (=DSM 44701T), isolated from a smear-ripened cheese.</title>
        <authorList>
            <consortium name="US DOE Joint Genome Institute (JGI-PGF)"/>
            <person name="Walter F."/>
            <person name="Albersmeier A."/>
            <person name="Kalinowski J."/>
            <person name="Ruckert C."/>
        </authorList>
    </citation>
    <scope>NUCLEOTIDE SEQUENCE</scope>
    <source>
        <strain evidence="1">CGMCC 4.7398</strain>
    </source>
</reference>
<comment type="caution">
    <text evidence="1">The sequence shown here is derived from an EMBL/GenBank/DDBJ whole genome shotgun (WGS) entry which is preliminary data.</text>
</comment>
<dbReference type="EMBL" id="BNAS01000002">
    <property type="protein sequence ID" value="GHH71430.1"/>
    <property type="molecule type" value="Genomic_DNA"/>
</dbReference>
<reference evidence="1" key="2">
    <citation type="submission" date="2020-09" db="EMBL/GenBank/DDBJ databases">
        <authorList>
            <person name="Sun Q."/>
            <person name="Zhou Y."/>
        </authorList>
    </citation>
    <scope>NUCLEOTIDE SEQUENCE</scope>
    <source>
        <strain evidence="1">CGMCC 4.7398</strain>
    </source>
</reference>
<name>A0A919FTX4_9MICO</name>
<proteinExistence type="predicted"/>